<feature type="transmembrane region" description="Helical" evidence="1">
    <location>
        <begin position="92"/>
        <end position="118"/>
    </location>
</feature>
<feature type="transmembrane region" description="Helical" evidence="1">
    <location>
        <begin position="183"/>
        <end position="209"/>
    </location>
</feature>
<dbReference type="Proteomes" id="UP000095287">
    <property type="component" value="Unplaced"/>
</dbReference>
<proteinExistence type="predicted"/>
<evidence type="ECO:0000313" key="2">
    <source>
        <dbReference type="Proteomes" id="UP000095287"/>
    </source>
</evidence>
<feature type="transmembrane region" description="Helical" evidence="1">
    <location>
        <begin position="230"/>
        <end position="257"/>
    </location>
</feature>
<keyword evidence="1" id="KW-0472">Membrane</keyword>
<name>A0A1I7ZXQ9_9BILA</name>
<feature type="transmembrane region" description="Helical" evidence="1">
    <location>
        <begin position="130"/>
        <end position="154"/>
    </location>
</feature>
<dbReference type="Pfam" id="PF10318">
    <property type="entry name" value="7TM_GPCR_Srh"/>
    <property type="match status" value="1"/>
</dbReference>
<accession>A0A1I7ZXQ9</accession>
<evidence type="ECO:0000256" key="1">
    <source>
        <dbReference type="SAM" id="Phobius"/>
    </source>
</evidence>
<evidence type="ECO:0000313" key="3">
    <source>
        <dbReference type="WBParaSite" id="L893_g30957.t1"/>
    </source>
</evidence>
<organism evidence="2 3">
    <name type="scientific">Steinernema glaseri</name>
    <dbReference type="NCBI Taxonomy" id="37863"/>
    <lineage>
        <taxon>Eukaryota</taxon>
        <taxon>Metazoa</taxon>
        <taxon>Ecdysozoa</taxon>
        <taxon>Nematoda</taxon>
        <taxon>Chromadorea</taxon>
        <taxon>Rhabditida</taxon>
        <taxon>Tylenchina</taxon>
        <taxon>Panagrolaimomorpha</taxon>
        <taxon>Strongyloidoidea</taxon>
        <taxon>Steinernematidae</taxon>
        <taxon>Steinernema</taxon>
    </lineage>
</organism>
<feature type="transmembrane region" description="Helical" evidence="1">
    <location>
        <begin position="12"/>
        <end position="32"/>
    </location>
</feature>
<sequence length="305" mass="35127">MNDQFSYVYNRVLDVTAVGSIMVKPFCIYIITTKTPKYMQSVSYFILNELIWNFMGNLLFTLGHPFPMMPALCFRMDGLAGNWLKTENQRSVFFIGIVLTSFNCSLAFATTFLFRYLTLHYGAFSRFHKTWGFLYCITCHSTMSLLAAFLFHLWQIPIWLYPKQDLPKDIHNLFCFHPEGAEITIIGCYLVACFGGGTLFLGLFAGLSVRELRMKKDSMEKKTLHLQKEIMKNLLIISGVAVFLGCVPLVVMIFCVYNGRFPFAREITAIGMLITLNFGTIYALLILYRFRCYKKAVVDMIMRLL</sequence>
<dbReference type="AlphaFoldDB" id="A0A1I7ZXQ9"/>
<keyword evidence="1" id="KW-0812">Transmembrane</keyword>
<reference evidence="3" key="1">
    <citation type="submission" date="2016-11" db="UniProtKB">
        <authorList>
            <consortium name="WormBaseParasite"/>
        </authorList>
    </citation>
    <scope>IDENTIFICATION</scope>
</reference>
<dbReference type="InterPro" id="IPR019422">
    <property type="entry name" value="7TM_GPCR_serpentine_rcpt_Srh"/>
</dbReference>
<feature type="transmembrane region" description="Helical" evidence="1">
    <location>
        <begin position="44"/>
        <end position="62"/>
    </location>
</feature>
<keyword evidence="2" id="KW-1185">Reference proteome</keyword>
<dbReference type="WBParaSite" id="L893_g30957.t1">
    <property type="protein sequence ID" value="L893_g30957.t1"/>
    <property type="gene ID" value="L893_g30957"/>
</dbReference>
<keyword evidence="1" id="KW-1133">Transmembrane helix</keyword>
<protein>
    <submittedName>
        <fullName evidence="3">G_PROTEIN_RECEP_F1_2 domain-containing protein</fullName>
    </submittedName>
</protein>
<feature type="transmembrane region" description="Helical" evidence="1">
    <location>
        <begin position="269"/>
        <end position="290"/>
    </location>
</feature>